<evidence type="ECO:0000313" key="1">
    <source>
        <dbReference type="EMBL" id="KAK5869909.1"/>
    </source>
</evidence>
<accession>A0AAN8AV32</accession>
<protein>
    <submittedName>
        <fullName evidence="1">Uncharacterized protein</fullName>
    </submittedName>
</protein>
<dbReference type="AlphaFoldDB" id="A0AAN8AV32"/>
<proteinExistence type="predicted"/>
<dbReference type="Proteomes" id="UP001346869">
    <property type="component" value="Unassembled WGS sequence"/>
</dbReference>
<evidence type="ECO:0000313" key="2">
    <source>
        <dbReference type="Proteomes" id="UP001346869"/>
    </source>
</evidence>
<organism evidence="1 2">
    <name type="scientific">Eleginops maclovinus</name>
    <name type="common">Patagonian blennie</name>
    <name type="synonym">Eleginus maclovinus</name>
    <dbReference type="NCBI Taxonomy" id="56733"/>
    <lineage>
        <taxon>Eukaryota</taxon>
        <taxon>Metazoa</taxon>
        <taxon>Chordata</taxon>
        <taxon>Craniata</taxon>
        <taxon>Vertebrata</taxon>
        <taxon>Euteleostomi</taxon>
        <taxon>Actinopterygii</taxon>
        <taxon>Neopterygii</taxon>
        <taxon>Teleostei</taxon>
        <taxon>Neoteleostei</taxon>
        <taxon>Acanthomorphata</taxon>
        <taxon>Eupercaria</taxon>
        <taxon>Perciformes</taxon>
        <taxon>Notothenioidei</taxon>
        <taxon>Eleginopidae</taxon>
        <taxon>Eleginops</taxon>
    </lineage>
</organism>
<gene>
    <name evidence="1" type="ORF">PBY51_024588</name>
</gene>
<name>A0AAN8AV32_ELEMC</name>
<comment type="caution">
    <text evidence="1">The sequence shown here is derived from an EMBL/GenBank/DDBJ whole genome shotgun (WGS) entry which is preliminary data.</text>
</comment>
<sequence>MRPLAEFLLHWDRRPAAVEGPLPTTAASPSNIPVCGLWSEQAKQRPFCAAGPVDVCFKRKRSWLPPVQGLVGTAVPQYGGPC</sequence>
<reference evidence="1 2" key="1">
    <citation type="journal article" date="2023" name="Genes (Basel)">
        <title>Chromosome-Level Genome Assembly and Circadian Gene Repertoire of the Patagonia Blennie Eleginops maclovinus-The Closest Ancestral Proxy of Antarctic Cryonotothenioids.</title>
        <authorList>
            <person name="Cheng C.C."/>
            <person name="Rivera-Colon A.G."/>
            <person name="Minhas B.F."/>
            <person name="Wilson L."/>
            <person name="Rayamajhi N."/>
            <person name="Vargas-Chacoff L."/>
            <person name="Catchen J.M."/>
        </authorList>
    </citation>
    <scope>NUCLEOTIDE SEQUENCE [LARGE SCALE GENOMIC DNA]</scope>
    <source>
        <strain evidence="1">JMC-PN-2008</strain>
    </source>
</reference>
<dbReference type="EMBL" id="JAUZQC010000006">
    <property type="protein sequence ID" value="KAK5869909.1"/>
    <property type="molecule type" value="Genomic_DNA"/>
</dbReference>
<reference evidence="1 2" key="2">
    <citation type="journal article" date="2023" name="Mol. Biol. Evol.">
        <title>Genomics of Secondarily Temperate Adaptation in the Only Non-Antarctic Icefish.</title>
        <authorList>
            <person name="Rivera-Colon A.G."/>
            <person name="Rayamajhi N."/>
            <person name="Minhas B.F."/>
            <person name="Madrigal G."/>
            <person name="Bilyk K.T."/>
            <person name="Yoon V."/>
            <person name="Hune M."/>
            <person name="Gregory S."/>
            <person name="Cheng C.H.C."/>
            <person name="Catchen J.M."/>
        </authorList>
    </citation>
    <scope>NUCLEOTIDE SEQUENCE [LARGE SCALE GENOMIC DNA]</scope>
    <source>
        <strain evidence="1">JMC-PN-2008</strain>
    </source>
</reference>
<keyword evidence="2" id="KW-1185">Reference proteome</keyword>